<gene>
    <name evidence="6" type="primary">LOC108700139</name>
</gene>
<sequence length="296" mass="32772">MEETRAPTWASTGESGEFQNSYFGNKKGNNVCRQENPKTSSPRLRRTESANRTPSPATISRRKRGVRGSMWSTAGSLPLRGASIAASNFDIIDGPEEQVLDSAVSSLVLDPNEHAWMLIAAEGNFDELKEFLWLDQSLLYKRDFVTGYSIIHWMAKHGHHEDLIKVMDFAHASGHTMDINVRDSGGLTPLHIAALHGHVMVVKVLVGAFNADIHARDHNGRKPWQYLGPGTAKKLQELLGSPEEESYALAAMNVNNNCHPKNLQVCDETDAAPKLTVAVAPLQNLFKSAYSFLKKW</sequence>
<accession>A0A1L8F2Z9</accession>
<evidence type="ECO:0000313" key="6">
    <source>
        <dbReference type="RefSeq" id="XP_018088534.1"/>
    </source>
</evidence>
<evidence type="ECO:0000313" key="5">
    <source>
        <dbReference type="Proteomes" id="UP000186698"/>
    </source>
</evidence>
<evidence type="ECO:0000256" key="1">
    <source>
        <dbReference type="ARBA" id="ARBA00022737"/>
    </source>
</evidence>
<dbReference type="GeneID" id="108700139"/>
<dbReference type="Proteomes" id="UP000186698">
    <property type="component" value="Chromosome 8S"/>
</dbReference>
<dbReference type="PANTHER" id="PTHR14491:SF8">
    <property type="entry name" value="ANKYRIN REPEAT DOMAIN-CONTAINING PROTEIN SOWAHD"/>
    <property type="match status" value="1"/>
</dbReference>
<dbReference type="PROSITE" id="PS50297">
    <property type="entry name" value="ANK_REP_REGION"/>
    <property type="match status" value="1"/>
</dbReference>
<dbReference type="RefSeq" id="XP_018088534.1">
    <property type="nucleotide sequence ID" value="XM_018233045.2"/>
</dbReference>
<proteinExistence type="inferred from homology"/>
<dbReference type="AlphaFoldDB" id="A0A1L8F2Z9"/>
<evidence type="ECO:0000256" key="3">
    <source>
        <dbReference type="ARBA" id="ARBA00038122"/>
    </source>
</evidence>
<evidence type="ECO:0000256" key="2">
    <source>
        <dbReference type="ARBA" id="ARBA00023043"/>
    </source>
</evidence>
<dbReference type="PROSITE" id="PS50088">
    <property type="entry name" value="ANK_REPEAT"/>
    <property type="match status" value="1"/>
</dbReference>
<keyword evidence="2" id="KW-0040">ANK repeat</keyword>
<dbReference type="KEGG" id="xla:108700139"/>
<keyword evidence="5" id="KW-1185">Reference proteome</keyword>
<feature type="compositionally biased region" description="Polar residues" evidence="4">
    <location>
        <begin position="9"/>
        <end position="42"/>
    </location>
</feature>
<dbReference type="Gene3D" id="1.25.40.20">
    <property type="entry name" value="Ankyrin repeat-containing domain"/>
    <property type="match status" value="1"/>
</dbReference>
<dbReference type="Bgee" id="108700139">
    <property type="expression patterns" value="Expressed in intestine and 9 other cell types or tissues"/>
</dbReference>
<feature type="region of interest" description="Disordered" evidence="4">
    <location>
        <begin position="1"/>
        <end position="68"/>
    </location>
</feature>
<dbReference type="InterPro" id="IPR036770">
    <property type="entry name" value="Ankyrin_rpt-contain_sf"/>
</dbReference>
<keyword evidence="1" id="KW-0677">Repeat</keyword>
<dbReference type="STRING" id="8355.A0A1L8F2Z9"/>
<name>A0A1L8F2Z9_XENLA</name>
<organism evidence="5 6">
    <name type="scientific">Xenopus laevis</name>
    <name type="common">African clawed frog</name>
    <dbReference type="NCBI Taxonomy" id="8355"/>
    <lineage>
        <taxon>Eukaryota</taxon>
        <taxon>Metazoa</taxon>
        <taxon>Chordata</taxon>
        <taxon>Craniata</taxon>
        <taxon>Vertebrata</taxon>
        <taxon>Euteleostomi</taxon>
        <taxon>Amphibia</taxon>
        <taxon>Batrachia</taxon>
        <taxon>Anura</taxon>
        <taxon>Pipoidea</taxon>
        <taxon>Pipidae</taxon>
        <taxon>Xenopodinae</taxon>
        <taxon>Xenopus</taxon>
        <taxon>Xenopus</taxon>
    </lineage>
</organism>
<dbReference type="Pfam" id="PF12796">
    <property type="entry name" value="Ank_2"/>
    <property type="match status" value="1"/>
</dbReference>
<reference evidence="6" key="1">
    <citation type="submission" date="2025-08" db="UniProtKB">
        <authorList>
            <consortium name="RefSeq"/>
        </authorList>
    </citation>
    <scope>IDENTIFICATION</scope>
    <source>
        <strain evidence="6">J_2021</strain>
        <tissue evidence="6">Erythrocytes</tissue>
    </source>
</reference>
<dbReference type="SUPFAM" id="SSF48403">
    <property type="entry name" value="Ankyrin repeat"/>
    <property type="match status" value="1"/>
</dbReference>
<protein>
    <submittedName>
        <fullName evidence="6">Ankyrin repeat domain-containing protein SOWAHD</fullName>
    </submittedName>
</protein>
<dbReference type="OrthoDB" id="60433at2759"/>
<comment type="similarity">
    <text evidence="3">Belongs to the SOWAH family.</text>
</comment>
<dbReference type="PaxDb" id="8355-A0A1L8F2Z9"/>
<dbReference type="SMART" id="SM00248">
    <property type="entry name" value="ANK"/>
    <property type="match status" value="2"/>
</dbReference>
<dbReference type="InterPro" id="IPR002110">
    <property type="entry name" value="Ankyrin_rpt"/>
</dbReference>
<evidence type="ECO:0000256" key="4">
    <source>
        <dbReference type="SAM" id="MobiDB-lite"/>
    </source>
</evidence>
<dbReference type="PANTHER" id="PTHR14491">
    <property type="entry name" value="SOSONDOWAH, ISOFORM G"/>
    <property type="match status" value="1"/>
</dbReference>
<dbReference type="CTD" id="108700139"/>